<protein>
    <submittedName>
        <fullName evidence="4">ABC-type branched-subunit amino acid transport system substrate-binding protein</fullName>
    </submittedName>
</protein>
<keyword evidence="2" id="KW-0732">Signal</keyword>
<dbReference type="PANTHER" id="PTHR47235:SF1">
    <property type="entry name" value="BLR6548 PROTEIN"/>
    <property type="match status" value="1"/>
</dbReference>
<feature type="domain" description="Leucine-binding protein" evidence="3">
    <location>
        <begin position="29"/>
        <end position="372"/>
    </location>
</feature>
<dbReference type="RefSeq" id="WP_183343608.1">
    <property type="nucleotide sequence ID" value="NZ_JACHNU010000005.1"/>
</dbReference>
<dbReference type="InterPro" id="IPR028082">
    <property type="entry name" value="Peripla_BP_I"/>
</dbReference>
<keyword evidence="5" id="KW-1185">Reference proteome</keyword>
<organism evidence="4 5">
    <name type="scientific">Conexibacter arvalis</name>
    <dbReference type="NCBI Taxonomy" id="912552"/>
    <lineage>
        <taxon>Bacteria</taxon>
        <taxon>Bacillati</taxon>
        <taxon>Actinomycetota</taxon>
        <taxon>Thermoleophilia</taxon>
        <taxon>Solirubrobacterales</taxon>
        <taxon>Conexibacteraceae</taxon>
        <taxon>Conexibacter</taxon>
    </lineage>
</organism>
<reference evidence="4 5" key="1">
    <citation type="submission" date="2020-08" db="EMBL/GenBank/DDBJ databases">
        <title>Genomic Encyclopedia of Archaeal and Bacterial Type Strains, Phase II (KMG-II): from individual species to whole genera.</title>
        <authorList>
            <person name="Goeker M."/>
        </authorList>
    </citation>
    <scope>NUCLEOTIDE SEQUENCE [LARGE SCALE GENOMIC DNA]</scope>
    <source>
        <strain evidence="4 5">DSM 23288</strain>
    </source>
</reference>
<comment type="similarity">
    <text evidence="1">Belongs to the leucine-binding protein family.</text>
</comment>
<dbReference type="AlphaFoldDB" id="A0A840IIY9"/>
<dbReference type="EMBL" id="JACHNU010000005">
    <property type="protein sequence ID" value="MBB4663888.1"/>
    <property type="molecule type" value="Genomic_DNA"/>
</dbReference>
<dbReference type="Pfam" id="PF13458">
    <property type="entry name" value="Peripla_BP_6"/>
    <property type="match status" value="1"/>
</dbReference>
<dbReference type="Gene3D" id="3.40.50.2300">
    <property type="match status" value="2"/>
</dbReference>
<sequence length="393" mass="40728">MCGLLVGAAFAAGCGSGEESSSTGGGDGEIVVGTIMPLSGPQQALSNSYAGMRAAFADVNDRGGIGGHRVKIVVRDDQFKPAQTPKAARELVEGENVVMLCSNQGSGGLTAIAPYLQAKRVGSVAQSGEPALFPPDSTAFQMLTPYGMAAARLVDHFTGERGLRKVAIAYTEDGVGLPFREGAELQLERAGLKPAAVVKFNAAATDLAPAAAKLKASGADVVVVNHVAPVIGQLARATARVGYTPQWGLTFAAQNRQLLELGGAALDGKVVFATPFPTADDPVLADYRASMERRFPEVDAEDFLSIEGFAAGKVCAGVLEQAVEAAGGKTPSREQVLDALASFSLDEGGVRGLRWTAEDHTGPRGLQLIEPDGDGFRQVSPFENAPEVPVGDH</sequence>
<proteinExistence type="inferred from homology"/>
<evidence type="ECO:0000313" key="5">
    <source>
        <dbReference type="Proteomes" id="UP000585272"/>
    </source>
</evidence>
<gene>
    <name evidence="4" type="ORF">BDZ31_003489</name>
</gene>
<dbReference type="SUPFAM" id="SSF53822">
    <property type="entry name" value="Periplasmic binding protein-like I"/>
    <property type="match status" value="1"/>
</dbReference>
<evidence type="ECO:0000256" key="2">
    <source>
        <dbReference type="ARBA" id="ARBA00022729"/>
    </source>
</evidence>
<accession>A0A840IIY9</accession>
<comment type="caution">
    <text evidence="4">The sequence shown here is derived from an EMBL/GenBank/DDBJ whole genome shotgun (WGS) entry which is preliminary data.</text>
</comment>
<name>A0A840IIY9_9ACTN</name>
<dbReference type="InterPro" id="IPR028081">
    <property type="entry name" value="Leu-bd"/>
</dbReference>
<dbReference type="PANTHER" id="PTHR47235">
    <property type="entry name" value="BLR6548 PROTEIN"/>
    <property type="match status" value="1"/>
</dbReference>
<evidence type="ECO:0000259" key="3">
    <source>
        <dbReference type="Pfam" id="PF13458"/>
    </source>
</evidence>
<evidence type="ECO:0000256" key="1">
    <source>
        <dbReference type="ARBA" id="ARBA00010062"/>
    </source>
</evidence>
<evidence type="ECO:0000313" key="4">
    <source>
        <dbReference type="EMBL" id="MBB4663888.1"/>
    </source>
</evidence>
<dbReference type="Proteomes" id="UP000585272">
    <property type="component" value="Unassembled WGS sequence"/>
</dbReference>